<feature type="compositionally biased region" description="Basic and acidic residues" evidence="1">
    <location>
        <begin position="23"/>
        <end position="38"/>
    </location>
</feature>
<organism evidence="2 3">
    <name type="scientific">Actinomadura algeriensis</name>
    <dbReference type="NCBI Taxonomy" id="1679523"/>
    <lineage>
        <taxon>Bacteria</taxon>
        <taxon>Bacillati</taxon>
        <taxon>Actinomycetota</taxon>
        <taxon>Actinomycetes</taxon>
        <taxon>Streptosporangiales</taxon>
        <taxon>Thermomonosporaceae</taxon>
        <taxon>Actinomadura</taxon>
    </lineage>
</organism>
<dbReference type="Proteomes" id="UP000627838">
    <property type="component" value="Unassembled WGS sequence"/>
</dbReference>
<accession>A0ABR9JRX6</accession>
<dbReference type="RefSeq" id="WP_192759830.1">
    <property type="nucleotide sequence ID" value="NZ_JADBDZ010000001.1"/>
</dbReference>
<feature type="compositionally biased region" description="Low complexity" evidence="1">
    <location>
        <begin position="39"/>
        <end position="58"/>
    </location>
</feature>
<comment type="caution">
    <text evidence="2">The sequence shown here is derived from an EMBL/GenBank/DDBJ whole genome shotgun (WGS) entry which is preliminary data.</text>
</comment>
<reference evidence="2 3" key="1">
    <citation type="submission" date="2020-10" db="EMBL/GenBank/DDBJ databases">
        <title>Sequencing the genomes of 1000 actinobacteria strains.</title>
        <authorList>
            <person name="Klenk H.-P."/>
        </authorList>
    </citation>
    <scope>NUCLEOTIDE SEQUENCE [LARGE SCALE GENOMIC DNA]</scope>
    <source>
        <strain evidence="2 3">DSM 46744</strain>
    </source>
</reference>
<evidence type="ECO:0000313" key="3">
    <source>
        <dbReference type="Proteomes" id="UP000627838"/>
    </source>
</evidence>
<feature type="compositionally biased region" description="Basic and acidic residues" evidence="1">
    <location>
        <begin position="59"/>
        <end position="70"/>
    </location>
</feature>
<feature type="region of interest" description="Disordered" evidence="1">
    <location>
        <begin position="21"/>
        <end position="72"/>
    </location>
</feature>
<keyword evidence="3" id="KW-1185">Reference proteome</keyword>
<protein>
    <submittedName>
        <fullName evidence="2">Uncharacterized protein</fullName>
    </submittedName>
</protein>
<gene>
    <name evidence="2" type="ORF">H4W34_003081</name>
</gene>
<evidence type="ECO:0000256" key="1">
    <source>
        <dbReference type="SAM" id="MobiDB-lite"/>
    </source>
</evidence>
<proteinExistence type="predicted"/>
<dbReference type="EMBL" id="JADBDZ010000001">
    <property type="protein sequence ID" value="MBE1533248.1"/>
    <property type="molecule type" value="Genomic_DNA"/>
</dbReference>
<sequence length="96" mass="10771">MTRKSKPDLYDLLRINFGNETVEPDKLPEPDRRADRTAETQAAAPPRRAAARTGPVTVRRPDPKAWKAAREAVGGDTRRLEVMPDGSVFIHNQPIR</sequence>
<evidence type="ECO:0000313" key="2">
    <source>
        <dbReference type="EMBL" id="MBE1533248.1"/>
    </source>
</evidence>
<name>A0ABR9JRX6_9ACTN</name>